<dbReference type="AlphaFoldDB" id="A0A1I1NKM6"/>
<reference evidence="3" key="1">
    <citation type="submission" date="2016-10" db="EMBL/GenBank/DDBJ databases">
        <authorList>
            <person name="Varghese N."/>
            <person name="Submissions S."/>
        </authorList>
    </citation>
    <scope>NUCLEOTIDE SEQUENCE [LARGE SCALE GENOMIC DNA]</scope>
    <source>
        <strain evidence="3">CGMCC 1.10370</strain>
    </source>
</reference>
<feature type="transmembrane region" description="Helical" evidence="1">
    <location>
        <begin position="6"/>
        <end position="25"/>
    </location>
</feature>
<evidence type="ECO:0000313" key="3">
    <source>
        <dbReference type="Proteomes" id="UP000199672"/>
    </source>
</evidence>
<feature type="transmembrane region" description="Helical" evidence="1">
    <location>
        <begin position="37"/>
        <end position="55"/>
    </location>
</feature>
<keyword evidence="1" id="KW-1133">Transmembrane helix</keyword>
<evidence type="ECO:0000256" key="1">
    <source>
        <dbReference type="SAM" id="Phobius"/>
    </source>
</evidence>
<gene>
    <name evidence="2" type="ORF">SAMN05216297_103326</name>
</gene>
<feature type="transmembrane region" description="Helical" evidence="1">
    <location>
        <begin position="75"/>
        <end position="99"/>
    </location>
</feature>
<accession>A0A1I1NKM6</accession>
<dbReference type="Proteomes" id="UP000199672">
    <property type="component" value="Unassembled WGS sequence"/>
</dbReference>
<keyword evidence="1" id="KW-0812">Transmembrane</keyword>
<dbReference type="STRING" id="739143.SAMN05216297_103326"/>
<keyword evidence="1" id="KW-0472">Membrane</keyword>
<name>A0A1I1NKM6_9FLAO</name>
<proteinExistence type="predicted"/>
<organism evidence="2 3">
    <name type="scientific">Flavobacterium phragmitis</name>
    <dbReference type="NCBI Taxonomy" id="739143"/>
    <lineage>
        <taxon>Bacteria</taxon>
        <taxon>Pseudomonadati</taxon>
        <taxon>Bacteroidota</taxon>
        <taxon>Flavobacteriia</taxon>
        <taxon>Flavobacteriales</taxon>
        <taxon>Flavobacteriaceae</taxon>
        <taxon>Flavobacterium</taxon>
    </lineage>
</organism>
<keyword evidence="3" id="KW-1185">Reference proteome</keyword>
<protein>
    <submittedName>
        <fullName evidence="2">Uncharacterized protein</fullName>
    </submittedName>
</protein>
<dbReference type="EMBL" id="FOMH01000003">
    <property type="protein sequence ID" value="SFC97976.1"/>
    <property type="molecule type" value="Genomic_DNA"/>
</dbReference>
<evidence type="ECO:0000313" key="2">
    <source>
        <dbReference type="EMBL" id="SFC97976.1"/>
    </source>
</evidence>
<sequence length="114" mass="13267">MLGFLILIMLFAMLTIPNLLFIKKLKVINKNTTKHKLMFLFINIIAIAFITFFYIKFQNIILKKYFEIDENTNGGVIITLLAIILLNSLLNIFIIKIYIKKISKSNEIELIGKE</sequence>